<gene>
    <name evidence="2" type="ORF">AG1IA_04338</name>
</gene>
<dbReference type="AlphaFoldDB" id="L8WUF0"/>
<keyword evidence="3" id="KW-1185">Reference proteome</keyword>
<dbReference type="Proteomes" id="UP000011668">
    <property type="component" value="Unassembled WGS sequence"/>
</dbReference>
<dbReference type="EMBL" id="AFRT01001025">
    <property type="protein sequence ID" value="ELU41630.1"/>
    <property type="molecule type" value="Genomic_DNA"/>
</dbReference>
<feature type="compositionally biased region" description="Gly residues" evidence="1">
    <location>
        <begin position="22"/>
        <end position="31"/>
    </location>
</feature>
<feature type="region of interest" description="Disordered" evidence="1">
    <location>
        <begin position="1"/>
        <end position="135"/>
    </location>
</feature>
<name>L8WUF0_THACA</name>
<evidence type="ECO:0000313" key="2">
    <source>
        <dbReference type="EMBL" id="ELU41630.1"/>
    </source>
</evidence>
<feature type="compositionally biased region" description="Pro residues" evidence="1">
    <location>
        <begin position="122"/>
        <end position="135"/>
    </location>
</feature>
<protein>
    <submittedName>
        <fullName evidence="2">Uncharacterized protein</fullName>
    </submittedName>
</protein>
<dbReference type="HOGENOM" id="CLU_1278392_0_0_1"/>
<evidence type="ECO:0000313" key="3">
    <source>
        <dbReference type="Proteomes" id="UP000011668"/>
    </source>
</evidence>
<accession>L8WUF0</accession>
<feature type="compositionally biased region" description="Low complexity" evidence="1">
    <location>
        <begin position="55"/>
        <end position="64"/>
    </location>
</feature>
<feature type="compositionally biased region" description="Basic and acidic residues" evidence="1">
    <location>
        <begin position="68"/>
        <end position="83"/>
    </location>
</feature>
<feature type="compositionally biased region" description="Pro residues" evidence="1">
    <location>
        <begin position="100"/>
        <end position="109"/>
    </location>
</feature>
<organism evidence="2 3">
    <name type="scientific">Thanatephorus cucumeris (strain AG1-IA)</name>
    <name type="common">Rice sheath blight fungus</name>
    <name type="synonym">Rhizoctonia solani</name>
    <dbReference type="NCBI Taxonomy" id="983506"/>
    <lineage>
        <taxon>Eukaryota</taxon>
        <taxon>Fungi</taxon>
        <taxon>Dikarya</taxon>
        <taxon>Basidiomycota</taxon>
        <taxon>Agaricomycotina</taxon>
        <taxon>Agaricomycetes</taxon>
        <taxon>Cantharellales</taxon>
        <taxon>Ceratobasidiaceae</taxon>
        <taxon>Rhizoctonia</taxon>
        <taxon>Rhizoctonia solani AG-1</taxon>
    </lineage>
</organism>
<evidence type="ECO:0000256" key="1">
    <source>
        <dbReference type="SAM" id="MobiDB-lite"/>
    </source>
</evidence>
<sequence length="216" mass="22219">MTRSTAAALALPDSSMLDTGLGRRGAAGFGSGADQAEPIGGTKQIAEGVKRVSWASSGARTSTGGRSGRVDSDILTLRTDRSRTGPPLSAIPLSATTSPSAPPSPPPRVRAPGNDPRLRFPPGVPPVPATVPPAPPDSDSIIFADKLDRLECCGDSLDCTVSNSTLSPPPLISSSRKKSSCPGLGCVLDDLYAQAPIAIKGFPRGPTPRPLFTRTR</sequence>
<feature type="compositionally biased region" description="Low complexity" evidence="1">
    <location>
        <begin position="90"/>
        <end position="99"/>
    </location>
</feature>
<proteinExistence type="predicted"/>
<reference evidence="2 3" key="1">
    <citation type="journal article" date="2013" name="Nat. Commun.">
        <title>The evolution and pathogenic mechanisms of the rice sheath blight pathogen.</title>
        <authorList>
            <person name="Zheng A."/>
            <person name="Lin R."/>
            <person name="Xu L."/>
            <person name="Qin P."/>
            <person name="Tang C."/>
            <person name="Ai P."/>
            <person name="Zhang D."/>
            <person name="Liu Y."/>
            <person name="Sun Z."/>
            <person name="Feng H."/>
            <person name="Wang Y."/>
            <person name="Chen Y."/>
            <person name="Liang X."/>
            <person name="Fu R."/>
            <person name="Li Q."/>
            <person name="Zhang J."/>
            <person name="Yu X."/>
            <person name="Xie Z."/>
            <person name="Ding L."/>
            <person name="Guan P."/>
            <person name="Tang J."/>
            <person name="Liang Y."/>
            <person name="Wang S."/>
            <person name="Deng Q."/>
            <person name="Li S."/>
            <person name="Zhu J."/>
            <person name="Wang L."/>
            <person name="Liu H."/>
            <person name="Li P."/>
        </authorList>
    </citation>
    <scope>NUCLEOTIDE SEQUENCE [LARGE SCALE GENOMIC DNA]</scope>
    <source>
        <strain evidence="3">AG-1 IA</strain>
    </source>
</reference>
<comment type="caution">
    <text evidence="2">The sequence shown here is derived from an EMBL/GenBank/DDBJ whole genome shotgun (WGS) entry which is preliminary data.</text>
</comment>